<keyword evidence="8" id="KW-0333">Golgi apparatus</keyword>
<dbReference type="GO" id="GO:0016192">
    <property type="term" value="P:vesicle-mediated transport"/>
    <property type="evidence" value="ECO:0007669"/>
    <property type="project" value="InterPro"/>
</dbReference>
<accession>A0A427XHK1</accession>
<dbReference type="GeneID" id="39587208"/>
<evidence type="ECO:0000256" key="4">
    <source>
        <dbReference type="ARBA" id="ARBA00022927"/>
    </source>
</evidence>
<sequence length="157" mass="16931">MPPGWLNLDATPEDVMFGGEKSAWPSLELTKMQRLMGFGACFVGGFAISLLGAILFLLGQGGALAILFALGAIVSLVGTGFLVGFATQWKMMWKPVRLVATIIMFAAIVLTFVSAFVLPAVLCIIFVIIQYLAMAWYSLSYIPYARTGVKNLASGLW</sequence>
<dbReference type="GO" id="GO:0000139">
    <property type="term" value="C:Golgi membrane"/>
    <property type="evidence" value="ECO:0007669"/>
    <property type="project" value="UniProtKB-SubCell"/>
</dbReference>
<comment type="caution">
    <text evidence="9">The sequence shown here is derived from an EMBL/GenBank/DDBJ whole genome shotgun (WGS) entry which is preliminary data.</text>
</comment>
<dbReference type="Proteomes" id="UP000279236">
    <property type="component" value="Unassembled WGS sequence"/>
</dbReference>
<reference evidence="9 10" key="1">
    <citation type="submission" date="2018-11" db="EMBL/GenBank/DDBJ databases">
        <title>Genome sequence of Apiotrichum porosum DSM 27194.</title>
        <authorList>
            <person name="Aliyu H."/>
            <person name="Gorte O."/>
            <person name="Ochsenreither K."/>
        </authorList>
    </citation>
    <scope>NUCLEOTIDE SEQUENCE [LARGE SCALE GENOMIC DNA]</scope>
    <source>
        <strain evidence="9 10">DSM 27194</strain>
    </source>
</reference>
<keyword evidence="4 8" id="KW-0653">Protein transport</keyword>
<comment type="subcellular location">
    <subcellularLocation>
        <location evidence="8">Golgi apparatus membrane</location>
        <topology evidence="8">Multi-pass membrane protein</topology>
    </subcellularLocation>
    <subcellularLocation>
        <location evidence="1">Membrane</location>
        <topology evidence="1">Multi-pass membrane protein</topology>
    </subcellularLocation>
</comment>
<dbReference type="PANTHER" id="PTHR23137:SF6">
    <property type="entry name" value="VESICLE TRANSPORT PROTEIN"/>
    <property type="match status" value="1"/>
</dbReference>
<evidence type="ECO:0000256" key="5">
    <source>
        <dbReference type="ARBA" id="ARBA00022989"/>
    </source>
</evidence>
<name>A0A427XHK1_9TREE</name>
<comment type="similarity">
    <text evidence="7 8">Belongs to the SFT2 family.</text>
</comment>
<dbReference type="InterPro" id="IPR007305">
    <property type="entry name" value="Vesicle_transpt_Got1/SFT2"/>
</dbReference>
<evidence type="ECO:0000313" key="9">
    <source>
        <dbReference type="EMBL" id="RSH78204.1"/>
    </source>
</evidence>
<evidence type="ECO:0000256" key="7">
    <source>
        <dbReference type="ARBA" id="ARBA00025800"/>
    </source>
</evidence>
<evidence type="ECO:0000256" key="1">
    <source>
        <dbReference type="ARBA" id="ARBA00004141"/>
    </source>
</evidence>
<keyword evidence="3 8" id="KW-0812">Transmembrane</keyword>
<evidence type="ECO:0000256" key="6">
    <source>
        <dbReference type="ARBA" id="ARBA00023136"/>
    </source>
</evidence>
<dbReference type="GO" id="GO:0015031">
    <property type="term" value="P:protein transport"/>
    <property type="evidence" value="ECO:0007669"/>
    <property type="project" value="UniProtKB-KW"/>
</dbReference>
<evidence type="ECO:0000256" key="3">
    <source>
        <dbReference type="ARBA" id="ARBA00022692"/>
    </source>
</evidence>
<keyword evidence="6 8" id="KW-0472">Membrane</keyword>
<feature type="transmembrane region" description="Helical" evidence="8">
    <location>
        <begin position="124"/>
        <end position="144"/>
    </location>
</feature>
<gene>
    <name evidence="9" type="ORF">EHS24_002665</name>
</gene>
<dbReference type="RefSeq" id="XP_028473351.1">
    <property type="nucleotide sequence ID" value="XM_028618395.1"/>
</dbReference>
<dbReference type="STRING" id="105984.A0A427XHK1"/>
<keyword evidence="5 8" id="KW-1133">Transmembrane helix</keyword>
<proteinExistence type="inferred from homology"/>
<comment type="function">
    <text evidence="8">Nonessential protein required for the fusion of transport vesicles derived from the endocytic pathway with the Golgi complex.</text>
</comment>
<dbReference type="AlphaFoldDB" id="A0A427XHK1"/>
<feature type="transmembrane region" description="Helical" evidence="8">
    <location>
        <begin position="35"/>
        <end position="58"/>
    </location>
</feature>
<evidence type="ECO:0000256" key="2">
    <source>
        <dbReference type="ARBA" id="ARBA00022448"/>
    </source>
</evidence>
<protein>
    <recommendedName>
        <fullName evidence="8">Protein transport protein SFT2</fullName>
    </recommendedName>
</protein>
<keyword evidence="10" id="KW-1185">Reference proteome</keyword>
<dbReference type="OrthoDB" id="73614at2759"/>
<keyword evidence="2 8" id="KW-0813">Transport</keyword>
<dbReference type="InterPro" id="IPR011691">
    <property type="entry name" value="Vesicle_transpt_SFT2"/>
</dbReference>
<evidence type="ECO:0000256" key="8">
    <source>
        <dbReference type="RuleBase" id="RU363111"/>
    </source>
</evidence>
<dbReference type="PANTHER" id="PTHR23137">
    <property type="entry name" value="VESICLE TRANSPORT PROTEIN-RELATED"/>
    <property type="match status" value="1"/>
</dbReference>
<dbReference type="Pfam" id="PF04178">
    <property type="entry name" value="Got1"/>
    <property type="match status" value="1"/>
</dbReference>
<dbReference type="EMBL" id="RSCE01000013">
    <property type="protein sequence ID" value="RSH78204.1"/>
    <property type="molecule type" value="Genomic_DNA"/>
</dbReference>
<feature type="transmembrane region" description="Helical" evidence="8">
    <location>
        <begin position="64"/>
        <end position="86"/>
    </location>
</feature>
<evidence type="ECO:0000313" key="10">
    <source>
        <dbReference type="Proteomes" id="UP000279236"/>
    </source>
</evidence>
<feature type="transmembrane region" description="Helical" evidence="8">
    <location>
        <begin position="98"/>
        <end position="118"/>
    </location>
</feature>
<organism evidence="9 10">
    <name type="scientific">Apiotrichum porosum</name>
    <dbReference type="NCBI Taxonomy" id="105984"/>
    <lineage>
        <taxon>Eukaryota</taxon>
        <taxon>Fungi</taxon>
        <taxon>Dikarya</taxon>
        <taxon>Basidiomycota</taxon>
        <taxon>Agaricomycotina</taxon>
        <taxon>Tremellomycetes</taxon>
        <taxon>Trichosporonales</taxon>
        <taxon>Trichosporonaceae</taxon>
        <taxon>Apiotrichum</taxon>
    </lineage>
</organism>